<feature type="transmembrane region" description="Helical" evidence="9">
    <location>
        <begin position="273"/>
        <end position="291"/>
    </location>
</feature>
<dbReference type="PROSITE" id="PS50893">
    <property type="entry name" value="ABC_TRANSPORTER_2"/>
    <property type="match status" value="1"/>
</dbReference>
<protein>
    <submittedName>
        <fullName evidence="13">Peptidase domain-containing ABC transporter</fullName>
    </submittedName>
</protein>
<name>A0ABU8ELH4_9BACL</name>
<feature type="domain" description="Peptidase C39" evidence="12">
    <location>
        <begin position="9"/>
        <end position="129"/>
    </location>
</feature>
<proteinExistence type="predicted"/>
<dbReference type="InterPro" id="IPR039421">
    <property type="entry name" value="Type_1_exporter"/>
</dbReference>
<dbReference type="InterPro" id="IPR033839">
    <property type="entry name" value="Lacticin_481_peptidase"/>
</dbReference>
<dbReference type="Gene3D" id="1.20.1560.10">
    <property type="entry name" value="ABC transporter type 1, transmembrane domain"/>
    <property type="match status" value="1"/>
</dbReference>
<keyword evidence="8 9" id="KW-0472">Membrane</keyword>
<organism evidence="13 14">
    <name type="scientific">Exiguobacterium indicum</name>
    <dbReference type="NCBI Taxonomy" id="296995"/>
    <lineage>
        <taxon>Bacteria</taxon>
        <taxon>Bacillati</taxon>
        <taxon>Bacillota</taxon>
        <taxon>Bacilli</taxon>
        <taxon>Bacillales</taxon>
        <taxon>Bacillales Family XII. Incertae Sedis</taxon>
        <taxon>Exiguobacterium</taxon>
    </lineage>
</organism>
<feature type="domain" description="ABC transporter" evidence="10">
    <location>
        <begin position="473"/>
        <end position="705"/>
    </location>
</feature>
<gene>
    <name evidence="13" type="ORF">SZL87_15240</name>
</gene>
<keyword evidence="14" id="KW-1185">Reference proteome</keyword>
<reference evidence="13 14" key="1">
    <citation type="submission" date="2023-12" db="EMBL/GenBank/DDBJ databases">
        <authorList>
            <person name="Easwaran N."/>
            <person name="Lazarus H.P.S."/>
        </authorList>
    </citation>
    <scope>NUCLEOTIDE SEQUENCE [LARGE SCALE GENOMIC DNA]</scope>
    <source>
        <strain evidence="13 14">VIT-2023</strain>
    </source>
</reference>
<evidence type="ECO:0000256" key="3">
    <source>
        <dbReference type="ARBA" id="ARBA00022741"/>
    </source>
</evidence>
<evidence type="ECO:0000256" key="1">
    <source>
        <dbReference type="ARBA" id="ARBA00004651"/>
    </source>
</evidence>
<feature type="transmembrane region" description="Helical" evidence="9">
    <location>
        <begin position="198"/>
        <end position="219"/>
    </location>
</feature>
<dbReference type="InterPro" id="IPR005074">
    <property type="entry name" value="Peptidase_C39"/>
</dbReference>
<evidence type="ECO:0000259" key="10">
    <source>
        <dbReference type="PROSITE" id="PS50893"/>
    </source>
</evidence>
<dbReference type="InterPro" id="IPR003439">
    <property type="entry name" value="ABC_transporter-like_ATP-bd"/>
</dbReference>
<dbReference type="Pfam" id="PF00005">
    <property type="entry name" value="ABC_tran"/>
    <property type="match status" value="1"/>
</dbReference>
<dbReference type="InterPro" id="IPR036640">
    <property type="entry name" value="ABC1_TM_sf"/>
</dbReference>
<dbReference type="Proteomes" id="UP001387110">
    <property type="component" value="Unassembled WGS sequence"/>
</dbReference>
<evidence type="ECO:0000256" key="9">
    <source>
        <dbReference type="SAM" id="Phobius"/>
    </source>
</evidence>
<evidence type="ECO:0000256" key="4">
    <source>
        <dbReference type="ARBA" id="ARBA00022801"/>
    </source>
</evidence>
<dbReference type="InterPro" id="IPR003593">
    <property type="entry name" value="AAA+_ATPase"/>
</dbReference>
<dbReference type="PROSITE" id="PS00211">
    <property type="entry name" value="ABC_TRANSPORTER_1"/>
    <property type="match status" value="1"/>
</dbReference>
<keyword evidence="6" id="KW-0067">ATP-binding</keyword>
<evidence type="ECO:0000313" key="14">
    <source>
        <dbReference type="Proteomes" id="UP001387110"/>
    </source>
</evidence>
<evidence type="ECO:0000256" key="5">
    <source>
        <dbReference type="ARBA" id="ARBA00022807"/>
    </source>
</evidence>
<dbReference type="PROSITE" id="PS50929">
    <property type="entry name" value="ABC_TM1F"/>
    <property type="match status" value="1"/>
</dbReference>
<sequence length="714" mass="81218">MKRVAFIEQMEHSECGLACLSMILSYYGHHCSISDLREEYDIPSSGASFLNLSYIGNDRGMNCKGFSCSQKDLEFLRGSTPFIAHWNQNHFVVIEKIGKYVHIVDPALGRQRISIEEFFVHFSGFLMSFSPNDQFIHKKKKSTVKFFWGFAKTHQKWIYITLVFSLLLQTLGLFIPMLTKWVTDDVIISKDQSLIKFIGLYIVFLLLLNILFSLARGFAITRLQRLMDKTMMTTFVSHLFNLPYAFFEKRTGGDLLFRSNSHLVIRQILSNRVVGFLIDGILLIGYAFMMLNQSVQLGLGVITLSILLFIVLVSCTRVTQRLNNKDVVAQSKVQSHLSEAIHGASDVKMLGIERQVVGEWSSKFEHQLMITEKKNYWNTILNTIASSVQFIVPTILLWYGSMLILEGRMTIGELLGFSALATMFMMPIVSIGMGYTELLYLGSYVQRLTDVLDAKEEELHLDEGTLPRLKGRIELKNVSYAYDSFANPTLKNIDLIIQPGEKIGVVGASGAGKSTLAKLLIGFYRPTEGDVLYDERSLNTIDIRQLRHQTGVILQETKLFHKSIFDNICPGEDYDLEKVERATRQANLHDEIMRLPMQYHSMLSEGGTNLSGGQRQRLLLARALYHDPSILILDEATSALDNLNENLIDDNISNLECTRIVIAHRLNTIRNADRIIVLDQGEIVEEGSHHELMMNKGHYYELYHAQDKEIIHAT</sequence>
<dbReference type="Pfam" id="PF03412">
    <property type="entry name" value="Peptidase_C39"/>
    <property type="match status" value="1"/>
</dbReference>
<dbReference type="PROSITE" id="PS50990">
    <property type="entry name" value="PEPTIDASE_C39"/>
    <property type="match status" value="1"/>
</dbReference>
<comment type="caution">
    <text evidence="13">The sequence shown here is derived from an EMBL/GenBank/DDBJ whole genome shotgun (WGS) entry which is preliminary data.</text>
</comment>
<feature type="transmembrane region" description="Helical" evidence="9">
    <location>
        <begin position="419"/>
        <end position="441"/>
    </location>
</feature>
<dbReference type="InterPro" id="IPR027417">
    <property type="entry name" value="P-loop_NTPase"/>
</dbReference>
<dbReference type="SUPFAM" id="SSF52540">
    <property type="entry name" value="P-loop containing nucleoside triphosphate hydrolases"/>
    <property type="match status" value="1"/>
</dbReference>
<dbReference type="Gene3D" id="3.90.70.10">
    <property type="entry name" value="Cysteine proteinases"/>
    <property type="match status" value="1"/>
</dbReference>
<dbReference type="InterPro" id="IPR011527">
    <property type="entry name" value="ABC1_TM_dom"/>
</dbReference>
<dbReference type="CDD" id="cd02425">
    <property type="entry name" value="Peptidase_C39F"/>
    <property type="match status" value="1"/>
</dbReference>
<dbReference type="Pfam" id="PF00664">
    <property type="entry name" value="ABC_membrane"/>
    <property type="match status" value="1"/>
</dbReference>
<comment type="subcellular location">
    <subcellularLocation>
        <location evidence="1">Cell membrane</location>
        <topology evidence="1">Multi-pass membrane protein</topology>
    </subcellularLocation>
</comment>
<evidence type="ECO:0000256" key="2">
    <source>
        <dbReference type="ARBA" id="ARBA00022692"/>
    </source>
</evidence>
<feature type="transmembrane region" description="Helical" evidence="9">
    <location>
        <begin position="376"/>
        <end position="399"/>
    </location>
</feature>
<dbReference type="Gene3D" id="3.40.50.300">
    <property type="entry name" value="P-loop containing nucleotide triphosphate hydrolases"/>
    <property type="match status" value="1"/>
</dbReference>
<feature type="transmembrane region" description="Helical" evidence="9">
    <location>
        <begin position="157"/>
        <end position="178"/>
    </location>
</feature>
<evidence type="ECO:0000313" key="13">
    <source>
        <dbReference type="EMBL" id="MEI4463778.1"/>
    </source>
</evidence>
<accession>A0ABU8ELH4</accession>
<keyword evidence="3" id="KW-0547">Nucleotide-binding</keyword>
<keyword evidence="2 9" id="KW-0812">Transmembrane</keyword>
<feature type="domain" description="ABC transmembrane type-1" evidence="11">
    <location>
        <begin position="160"/>
        <end position="438"/>
    </location>
</feature>
<dbReference type="SMART" id="SM00382">
    <property type="entry name" value="AAA"/>
    <property type="match status" value="1"/>
</dbReference>
<dbReference type="CDD" id="cd18555">
    <property type="entry name" value="ABC_6TM_T1SS_like"/>
    <property type="match status" value="1"/>
</dbReference>
<evidence type="ECO:0000259" key="11">
    <source>
        <dbReference type="PROSITE" id="PS50929"/>
    </source>
</evidence>
<dbReference type="PANTHER" id="PTHR43394">
    <property type="entry name" value="ATP-DEPENDENT PERMEASE MDL1, MITOCHONDRIAL"/>
    <property type="match status" value="1"/>
</dbReference>
<keyword evidence="7 9" id="KW-1133">Transmembrane helix</keyword>
<dbReference type="PANTHER" id="PTHR43394:SF1">
    <property type="entry name" value="ATP-BINDING CASSETTE SUB-FAMILY B MEMBER 10, MITOCHONDRIAL"/>
    <property type="match status" value="1"/>
</dbReference>
<dbReference type="SUPFAM" id="SSF90123">
    <property type="entry name" value="ABC transporter transmembrane region"/>
    <property type="match status" value="1"/>
</dbReference>
<evidence type="ECO:0000259" key="12">
    <source>
        <dbReference type="PROSITE" id="PS50990"/>
    </source>
</evidence>
<dbReference type="InterPro" id="IPR017871">
    <property type="entry name" value="ABC_transporter-like_CS"/>
</dbReference>
<evidence type="ECO:0000256" key="8">
    <source>
        <dbReference type="ARBA" id="ARBA00023136"/>
    </source>
</evidence>
<evidence type="ECO:0000256" key="7">
    <source>
        <dbReference type="ARBA" id="ARBA00022989"/>
    </source>
</evidence>
<keyword evidence="4" id="KW-0378">Hydrolase</keyword>
<feature type="transmembrane region" description="Helical" evidence="9">
    <location>
        <begin position="297"/>
        <end position="315"/>
    </location>
</feature>
<keyword evidence="5" id="KW-0788">Thiol protease</keyword>
<dbReference type="EMBL" id="JBAWKY010000006">
    <property type="protein sequence ID" value="MEI4463778.1"/>
    <property type="molecule type" value="Genomic_DNA"/>
</dbReference>
<dbReference type="RefSeq" id="WP_336449640.1">
    <property type="nucleotide sequence ID" value="NZ_JBAWKY010000006.1"/>
</dbReference>
<keyword evidence="5" id="KW-0645">Protease</keyword>
<evidence type="ECO:0000256" key="6">
    <source>
        <dbReference type="ARBA" id="ARBA00022840"/>
    </source>
</evidence>